<evidence type="ECO:0000313" key="2">
    <source>
        <dbReference type="Proteomes" id="UP000064007"/>
    </source>
</evidence>
<dbReference type="HOGENOM" id="CLU_035354_0_1_4"/>
<accession>A0A0D6EVN7</accession>
<dbReference type="InterPro" id="IPR007402">
    <property type="entry name" value="DUF455"/>
</dbReference>
<dbReference type="OrthoDB" id="9778629at2"/>
<dbReference type="SUPFAM" id="SSF47240">
    <property type="entry name" value="Ferritin-like"/>
    <property type="match status" value="1"/>
</dbReference>
<proteinExistence type="predicted"/>
<evidence type="ECO:0008006" key="3">
    <source>
        <dbReference type="Google" id="ProtNLM"/>
    </source>
</evidence>
<dbReference type="PANTHER" id="PTHR42782:SF4">
    <property type="entry name" value="DUF455 DOMAIN-CONTAINING PROTEIN"/>
    <property type="match status" value="1"/>
</dbReference>
<dbReference type="RefSeq" id="WP_046487393.1">
    <property type="nucleotide sequence ID" value="NZ_LN827929.1"/>
</dbReference>
<dbReference type="CDD" id="cd00657">
    <property type="entry name" value="Ferritin_like"/>
    <property type="match status" value="1"/>
</dbReference>
<dbReference type="EMBL" id="LN827929">
    <property type="protein sequence ID" value="CEZ19303.1"/>
    <property type="molecule type" value="Genomic_DNA"/>
</dbReference>
<keyword evidence="2" id="KW-1185">Reference proteome</keyword>
<dbReference type="InterPro" id="IPR011197">
    <property type="entry name" value="UCP012318"/>
</dbReference>
<name>A0A0D6EVN7_9PROT</name>
<dbReference type="PIRSF" id="PIRSF012318">
    <property type="entry name" value="UCP012318"/>
    <property type="match status" value="1"/>
</dbReference>
<dbReference type="Pfam" id="PF04305">
    <property type="entry name" value="DUF455"/>
    <property type="match status" value="1"/>
</dbReference>
<gene>
    <name evidence="1" type="ORF">BN1208_0410</name>
</gene>
<dbReference type="KEGG" id="mbat:BN1208_0410"/>
<dbReference type="InterPro" id="IPR009078">
    <property type="entry name" value="Ferritin-like_SF"/>
</dbReference>
<organism evidence="1 2">
    <name type="scientific">Candidatus Methylopumilus planktonicus</name>
    <dbReference type="NCBI Taxonomy" id="1581557"/>
    <lineage>
        <taxon>Bacteria</taxon>
        <taxon>Pseudomonadati</taxon>
        <taxon>Pseudomonadota</taxon>
        <taxon>Betaproteobacteria</taxon>
        <taxon>Nitrosomonadales</taxon>
        <taxon>Methylophilaceae</taxon>
        <taxon>Candidatus Methylopumilus</taxon>
    </lineage>
</organism>
<evidence type="ECO:0000313" key="1">
    <source>
        <dbReference type="EMBL" id="CEZ19303.1"/>
    </source>
</evidence>
<dbReference type="STRING" id="1581557.BN1208_0410"/>
<sequence>MELRANCLKALAINDLNEKLNRVKDIYESFKSYQVAIDSKADIQSSYHLPGAPLKPQIVPPRLVEKRSASTEHGKLIFIHALAHIEFNAINLALDIIWRFKDLPGQFYSDWLQIAYEEHTHFNLLNDYLKKFDLSYGSFNAHNSLWEMADRTSHDLIHRLALIPKTMEARGLDVTPPIIEKFKQQKDDDIASILQTIYEEEIHHVSIGNIWYRWACESQNLNPHETYKKLLVSYDVKLNYQKLNKEARYRAGFLKEELI</sequence>
<protein>
    <recommendedName>
        <fullName evidence="3">Ferritin-like domain-containing protein</fullName>
    </recommendedName>
</protein>
<dbReference type="PANTHER" id="PTHR42782">
    <property type="entry name" value="SI:CH73-314G15.3"/>
    <property type="match status" value="1"/>
</dbReference>
<reference evidence="2" key="1">
    <citation type="submission" date="2014-12" db="EMBL/GenBank/DDBJ databases">
        <authorList>
            <person name="Salcher M.M."/>
        </authorList>
    </citation>
    <scope>NUCLEOTIDE SEQUENCE [LARGE SCALE GENOMIC DNA]</scope>
    <source>
        <strain evidence="2">MMS-10A-171</strain>
    </source>
</reference>
<dbReference type="Proteomes" id="UP000064007">
    <property type="component" value="Chromosome 1"/>
</dbReference>
<dbReference type="AlphaFoldDB" id="A0A0D6EVN7"/>